<evidence type="ECO:0000256" key="6">
    <source>
        <dbReference type="ARBA" id="ARBA00022741"/>
    </source>
</evidence>
<comment type="pathway">
    <text evidence="2">Cofactor biosynthesis; riboflavin biosynthesis; 5-amino-6-(D-ribitylamino)uracil from GTP: step 1/4.</text>
</comment>
<evidence type="ECO:0000256" key="1">
    <source>
        <dbReference type="ARBA" id="ARBA00001947"/>
    </source>
</evidence>
<evidence type="ECO:0000256" key="7">
    <source>
        <dbReference type="ARBA" id="ARBA00022801"/>
    </source>
</evidence>
<dbReference type="NCBIfam" id="NF001591">
    <property type="entry name" value="PRK00393.1"/>
    <property type="match status" value="1"/>
</dbReference>
<proteinExistence type="predicted"/>
<evidence type="ECO:0000256" key="2">
    <source>
        <dbReference type="ARBA" id="ARBA00004853"/>
    </source>
</evidence>
<comment type="cofactor">
    <cofactor evidence="1">
        <name>Zn(2+)</name>
        <dbReference type="ChEBI" id="CHEBI:29105"/>
    </cofactor>
</comment>
<evidence type="ECO:0000313" key="12">
    <source>
        <dbReference type="EMBL" id="MFD1129926.1"/>
    </source>
</evidence>
<dbReference type="SUPFAM" id="SSF142695">
    <property type="entry name" value="RibA-like"/>
    <property type="match status" value="1"/>
</dbReference>
<comment type="caution">
    <text evidence="12">The sequence shown here is derived from an EMBL/GenBank/DDBJ whole genome shotgun (WGS) entry which is preliminary data.</text>
</comment>
<evidence type="ECO:0000256" key="10">
    <source>
        <dbReference type="ARBA" id="ARBA00049295"/>
    </source>
</evidence>
<evidence type="ECO:0000256" key="3">
    <source>
        <dbReference type="ARBA" id="ARBA00012762"/>
    </source>
</evidence>
<dbReference type="RefSeq" id="WP_251582981.1">
    <property type="nucleotide sequence ID" value="NZ_JBHTKX010000002.1"/>
</dbReference>
<dbReference type="EMBL" id="JBHTKX010000002">
    <property type="protein sequence ID" value="MFD1129926.1"/>
    <property type="molecule type" value="Genomic_DNA"/>
</dbReference>
<dbReference type="EC" id="3.5.4.25" evidence="3"/>
<keyword evidence="7 12" id="KW-0378">Hydrolase</keyword>
<evidence type="ECO:0000256" key="8">
    <source>
        <dbReference type="ARBA" id="ARBA00022833"/>
    </source>
</evidence>
<protein>
    <recommendedName>
        <fullName evidence="3">GTP cyclohydrolase II</fullName>
        <ecNumber evidence="3">3.5.4.25</ecNumber>
    </recommendedName>
</protein>
<dbReference type="Proteomes" id="UP001597169">
    <property type="component" value="Unassembled WGS sequence"/>
</dbReference>
<organism evidence="12 13">
    <name type="scientific">Paenibacillus provencensis</name>
    <dbReference type="NCBI Taxonomy" id="441151"/>
    <lineage>
        <taxon>Bacteria</taxon>
        <taxon>Bacillati</taxon>
        <taxon>Bacillota</taxon>
        <taxon>Bacilli</taxon>
        <taxon>Bacillales</taxon>
        <taxon>Paenibacillaceae</taxon>
        <taxon>Paenibacillus</taxon>
    </lineage>
</organism>
<dbReference type="PANTHER" id="PTHR21327:SF18">
    <property type="entry name" value="3,4-DIHYDROXY-2-BUTANONE 4-PHOSPHATE SYNTHASE"/>
    <property type="match status" value="1"/>
</dbReference>
<feature type="domain" description="GTP cyclohydrolase II" evidence="11">
    <location>
        <begin position="71"/>
        <end position="216"/>
    </location>
</feature>
<comment type="catalytic activity">
    <reaction evidence="10">
        <text>GTP + 4 H2O = 2,5-diamino-6-hydroxy-4-(5-phosphoribosylamino)-pyrimidine + formate + 2 phosphate + 3 H(+)</text>
        <dbReference type="Rhea" id="RHEA:23704"/>
        <dbReference type="ChEBI" id="CHEBI:15377"/>
        <dbReference type="ChEBI" id="CHEBI:15378"/>
        <dbReference type="ChEBI" id="CHEBI:15740"/>
        <dbReference type="ChEBI" id="CHEBI:37565"/>
        <dbReference type="ChEBI" id="CHEBI:43474"/>
        <dbReference type="ChEBI" id="CHEBI:58614"/>
        <dbReference type="EC" id="3.5.4.25"/>
    </reaction>
</comment>
<dbReference type="InterPro" id="IPR036144">
    <property type="entry name" value="RibA-like_sf"/>
</dbReference>
<dbReference type="Gene3D" id="3.40.50.10990">
    <property type="entry name" value="GTP cyclohydrolase II"/>
    <property type="match status" value="1"/>
</dbReference>
<dbReference type="InterPro" id="IPR032677">
    <property type="entry name" value="GTP_cyclohydro_II"/>
</dbReference>
<evidence type="ECO:0000313" key="13">
    <source>
        <dbReference type="Proteomes" id="UP001597169"/>
    </source>
</evidence>
<dbReference type="InterPro" id="IPR000926">
    <property type="entry name" value="RibA"/>
</dbReference>
<reference evidence="13" key="1">
    <citation type="journal article" date="2019" name="Int. J. Syst. Evol. Microbiol.">
        <title>The Global Catalogue of Microorganisms (GCM) 10K type strain sequencing project: providing services to taxonomists for standard genome sequencing and annotation.</title>
        <authorList>
            <consortium name="The Broad Institute Genomics Platform"/>
            <consortium name="The Broad Institute Genome Sequencing Center for Infectious Disease"/>
            <person name="Wu L."/>
            <person name="Ma J."/>
        </authorList>
    </citation>
    <scope>NUCLEOTIDE SEQUENCE [LARGE SCALE GENOMIC DNA]</scope>
    <source>
        <strain evidence="13">CCUG 53519</strain>
    </source>
</reference>
<evidence type="ECO:0000256" key="5">
    <source>
        <dbReference type="ARBA" id="ARBA00022723"/>
    </source>
</evidence>
<keyword evidence="4" id="KW-0686">Riboflavin biosynthesis</keyword>
<name>A0ABW3Q314_9BACL</name>
<keyword evidence="9" id="KW-0342">GTP-binding</keyword>
<gene>
    <name evidence="12" type="ORF">ACFQ3J_17295</name>
</gene>
<keyword evidence="6" id="KW-0547">Nucleotide-binding</keyword>
<accession>A0ABW3Q314</accession>
<keyword evidence="5" id="KW-0479">Metal-binding</keyword>
<evidence type="ECO:0000259" key="11">
    <source>
        <dbReference type="Pfam" id="PF00925"/>
    </source>
</evidence>
<dbReference type="GO" id="GO:0003935">
    <property type="term" value="F:GTP cyclohydrolase II activity"/>
    <property type="evidence" value="ECO:0007669"/>
    <property type="project" value="UniProtKB-EC"/>
</dbReference>
<evidence type="ECO:0000256" key="4">
    <source>
        <dbReference type="ARBA" id="ARBA00022619"/>
    </source>
</evidence>
<dbReference type="Pfam" id="PF00925">
    <property type="entry name" value="GTP_cyclohydro2"/>
    <property type="match status" value="1"/>
</dbReference>
<evidence type="ECO:0000256" key="9">
    <source>
        <dbReference type="ARBA" id="ARBA00023134"/>
    </source>
</evidence>
<dbReference type="PANTHER" id="PTHR21327">
    <property type="entry name" value="GTP CYCLOHYDROLASE II-RELATED"/>
    <property type="match status" value="1"/>
</dbReference>
<keyword evidence="8" id="KW-0862">Zinc</keyword>
<keyword evidence="13" id="KW-1185">Reference proteome</keyword>
<dbReference type="CDD" id="cd00641">
    <property type="entry name" value="GTP_cyclohydro2"/>
    <property type="match status" value="1"/>
</dbReference>
<sequence length="252" mass="28341">MITNETIQTLKNKIKTIGGDEGEKHIYLVGPVHLSVNIEDNTLEFKWYSWITSEKQMDEQELIASLANAQLADQQQSSVLVYGDFDNHPDAMIRMHSICHTGDIFGSKRCDCGFQLQESMKMIAAHGAGAVFYLANHEGRGIGLFSKTMAYLLQEEGYDTVDANLALGFADDQRDYSEAIRVLRALREEPVRLITNNPRKLASLQKAGMLVSGRVPLWGDRSAYNDKYLKTKVSRSGHLEENAEWVRDVLLS</sequence>